<dbReference type="SMART" id="SM00408">
    <property type="entry name" value="IGc2"/>
    <property type="match status" value="3"/>
</dbReference>
<evidence type="ECO:0000256" key="4">
    <source>
        <dbReference type="ARBA" id="ARBA00023319"/>
    </source>
</evidence>
<dbReference type="Proteomes" id="UP000694941">
    <property type="component" value="Unplaced"/>
</dbReference>
<feature type="domain" description="Ig-like" evidence="5">
    <location>
        <begin position="205"/>
        <end position="286"/>
    </location>
</feature>
<organism evidence="6 7">
    <name type="scientific">Limulus polyphemus</name>
    <name type="common">Atlantic horseshoe crab</name>
    <dbReference type="NCBI Taxonomy" id="6850"/>
    <lineage>
        <taxon>Eukaryota</taxon>
        <taxon>Metazoa</taxon>
        <taxon>Ecdysozoa</taxon>
        <taxon>Arthropoda</taxon>
        <taxon>Chelicerata</taxon>
        <taxon>Merostomata</taxon>
        <taxon>Xiphosura</taxon>
        <taxon>Limulidae</taxon>
        <taxon>Limulus</taxon>
    </lineage>
</organism>
<accession>A0ABM1TI77</accession>
<dbReference type="PANTHER" id="PTHR12231">
    <property type="entry name" value="CTX-RELATED TYPE I TRANSMEMBRANE PROTEIN"/>
    <property type="match status" value="1"/>
</dbReference>
<dbReference type="InterPro" id="IPR003598">
    <property type="entry name" value="Ig_sub2"/>
</dbReference>
<dbReference type="RefSeq" id="XP_022255583.1">
    <property type="nucleotide sequence ID" value="XM_022399875.1"/>
</dbReference>
<dbReference type="Gene3D" id="2.60.40.10">
    <property type="entry name" value="Immunoglobulins"/>
    <property type="match status" value="3"/>
</dbReference>
<dbReference type="InterPro" id="IPR003599">
    <property type="entry name" value="Ig_sub"/>
</dbReference>
<evidence type="ECO:0000256" key="2">
    <source>
        <dbReference type="ARBA" id="ARBA00022737"/>
    </source>
</evidence>
<dbReference type="SUPFAM" id="SSF48726">
    <property type="entry name" value="Immunoglobulin"/>
    <property type="match status" value="3"/>
</dbReference>
<dbReference type="InterPro" id="IPR013098">
    <property type="entry name" value="Ig_I-set"/>
</dbReference>
<gene>
    <name evidence="7" type="primary">LOC106471269</name>
</gene>
<dbReference type="Pfam" id="PF07679">
    <property type="entry name" value="I-set"/>
    <property type="match status" value="1"/>
</dbReference>
<evidence type="ECO:0000256" key="1">
    <source>
        <dbReference type="ARBA" id="ARBA00022729"/>
    </source>
</evidence>
<dbReference type="InterPro" id="IPR051170">
    <property type="entry name" value="Neural/epithelial_adhesion"/>
</dbReference>
<feature type="domain" description="Ig-like" evidence="5">
    <location>
        <begin position="105"/>
        <end position="194"/>
    </location>
</feature>
<dbReference type="InterPro" id="IPR036179">
    <property type="entry name" value="Ig-like_dom_sf"/>
</dbReference>
<keyword evidence="2" id="KW-0677">Repeat</keyword>
<dbReference type="Pfam" id="PF13927">
    <property type="entry name" value="Ig_3"/>
    <property type="match status" value="2"/>
</dbReference>
<dbReference type="PROSITE" id="PS50835">
    <property type="entry name" value="IG_LIKE"/>
    <property type="match status" value="3"/>
</dbReference>
<proteinExistence type="predicted"/>
<evidence type="ECO:0000313" key="6">
    <source>
        <dbReference type="Proteomes" id="UP000694941"/>
    </source>
</evidence>
<protein>
    <submittedName>
        <fullName evidence="7">Lachesin-like</fullName>
    </submittedName>
</protein>
<evidence type="ECO:0000256" key="3">
    <source>
        <dbReference type="ARBA" id="ARBA00023157"/>
    </source>
</evidence>
<dbReference type="InterPro" id="IPR013783">
    <property type="entry name" value="Ig-like_fold"/>
</dbReference>
<keyword evidence="3" id="KW-1015">Disulfide bond</keyword>
<evidence type="ECO:0000313" key="7">
    <source>
        <dbReference type="RefSeq" id="XP_022255583.1"/>
    </source>
</evidence>
<keyword evidence="6" id="KW-1185">Reference proteome</keyword>
<evidence type="ECO:0000259" key="5">
    <source>
        <dbReference type="PROSITE" id="PS50835"/>
    </source>
</evidence>
<name>A0ABM1TI77_LIMPO</name>
<dbReference type="InterPro" id="IPR007110">
    <property type="entry name" value="Ig-like_dom"/>
</dbReference>
<dbReference type="SMART" id="SM00409">
    <property type="entry name" value="IG"/>
    <property type="match status" value="3"/>
</dbReference>
<keyword evidence="1" id="KW-0732">Signal</keyword>
<feature type="non-terminal residue" evidence="7">
    <location>
        <position position="1"/>
    </location>
</feature>
<dbReference type="PANTHER" id="PTHR12231:SF253">
    <property type="entry name" value="DPR-INTERACTING PROTEIN ETA, ISOFORM B-RELATED"/>
    <property type="match status" value="1"/>
</dbReference>
<feature type="domain" description="Ig-like" evidence="5">
    <location>
        <begin position="3"/>
        <end position="96"/>
    </location>
</feature>
<reference evidence="7" key="1">
    <citation type="submission" date="2025-08" db="UniProtKB">
        <authorList>
            <consortium name="RefSeq"/>
        </authorList>
    </citation>
    <scope>IDENTIFICATION</scope>
    <source>
        <tissue evidence="7">Muscle</tissue>
    </source>
</reference>
<dbReference type="GeneID" id="106471269"/>
<sequence>ELPQFADSIPNVTVPVGREAYLECTVENLGNYKVAWIKLNTQTLLTIDTTVITRDDRIRSTNNNFRQWYLHIRDVKEDDRGYYMCQINTEPMINVKGFLDVQLPPTIQDNGTSSDMIVNERSSVSLHCTATGYPKPKIFWRREDEKDINLGSFGTKSFSAAKVKGNFLNLTHITRTHMGAYLCIASNGIPPSVSKRIMLEVNFPPKIRVPNQVIGASPGSDVILECKVQAWPRPLTSWVRNENTLLLANSKYQLTEVYDSYNIDMKLKISNLQKEDFNAYKCGAKNAFGEKEGFIRLHPMATVQTPKKEGGRYLYNQPRSKGHVERTLKFSISTTHYGIVSDQGYVERTLKLTISTTHYGIVSDQGYVERTLKFTISTTHYGIVSDQGYVERTLKFTISTTYYGIVSDQGYVERTFKFTISTTHYGIVSDQGYVERTLKFTISTTHYGIVCDQGYVERTLKFTISTTHYGIVSDQGYMERTLKFTISTTHYGIVSDPGYVERTLKFTISTTHYGIVSDPGYVERTRQRFTSNYIPVFRI</sequence>
<keyword evidence="4" id="KW-0393">Immunoglobulin domain</keyword>